<feature type="region of interest" description="Disordered" evidence="1">
    <location>
        <begin position="198"/>
        <end position="221"/>
    </location>
</feature>
<protein>
    <submittedName>
        <fullName evidence="3">Uncharacterized protein</fullName>
    </submittedName>
</protein>
<organism evidence="3 4">
    <name type="scientific">Parasphingorhabdus litoris</name>
    <dbReference type="NCBI Taxonomy" id="394733"/>
    <lineage>
        <taxon>Bacteria</taxon>
        <taxon>Pseudomonadati</taxon>
        <taxon>Pseudomonadota</taxon>
        <taxon>Alphaproteobacteria</taxon>
        <taxon>Sphingomonadales</taxon>
        <taxon>Sphingomonadaceae</taxon>
        <taxon>Parasphingorhabdus</taxon>
    </lineage>
</organism>
<keyword evidence="2" id="KW-0472">Membrane</keyword>
<evidence type="ECO:0000313" key="3">
    <source>
        <dbReference type="EMBL" id="GAA0478719.1"/>
    </source>
</evidence>
<evidence type="ECO:0000313" key="4">
    <source>
        <dbReference type="Proteomes" id="UP001500713"/>
    </source>
</evidence>
<reference evidence="4" key="1">
    <citation type="journal article" date="2019" name="Int. J. Syst. Evol. Microbiol.">
        <title>The Global Catalogue of Microorganisms (GCM) 10K type strain sequencing project: providing services to taxonomists for standard genome sequencing and annotation.</title>
        <authorList>
            <consortium name="The Broad Institute Genomics Platform"/>
            <consortium name="The Broad Institute Genome Sequencing Center for Infectious Disease"/>
            <person name="Wu L."/>
            <person name="Ma J."/>
        </authorList>
    </citation>
    <scope>NUCLEOTIDE SEQUENCE [LARGE SCALE GENOMIC DNA]</scope>
    <source>
        <strain evidence="4">JCM 14162</strain>
    </source>
</reference>
<comment type="caution">
    <text evidence="3">The sequence shown here is derived from an EMBL/GenBank/DDBJ whole genome shotgun (WGS) entry which is preliminary data.</text>
</comment>
<feature type="transmembrane region" description="Helical" evidence="2">
    <location>
        <begin position="44"/>
        <end position="67"/>
    </location>
</feature>
<name>A0ABP3KFT5_9SPHN</name>
<accession>A0ABP3KFT5</accession>
<feature type="transmembrane region" description="Helical" evidence="2">
    <location>
        <begin position="73"/>
        <end position="93"/>
    </location>
</feature>
<evidence type="ECO:0000256" key="1">
    <source>
        <dbReference type="SAM" id="MobiDB-lite"/>
    </source>
</evidence>
<keyword evidence="4" id="KW-1185">Reference proteome</keyword>
<keyword evidence="2" id="KW-0812">Transmembrane</keyword>
<sequence>MTMQFGHFGFQAVLHDNAASLSIVQDGPHLIIEETDRPPSKMSLIAGIAFSMCFVAFGLFIVSWELAPASEPLRFPAAGLFALIGLWLFWLVIGRKKTIRRLIANREAQTIEYGQMVAVNKDDWQYRKKGVLDYRDAERFDTGYVDHSAPGADLVFTGLYVKATNGPRNGLLIMGALYEIEIAIDHIYRHMNETVESGGSFGEGKIGPPRSFVPQNAGGNG</sequence>
<proteinExistence type="predicted"/>
<gene>
    <name evidence="3" type="ORF">GCM10009096_20840</name>
</gene>
<evidence type="ECO:0000256" key="2">
    <source>
        <dbReference type="SAM" id="Phobius"/>
    </source>
</evidence>
<keyword evidence="2" id="KW-1133">Transmembrane helix</keyword>
<dbReference type="EMBL" id="BAAAEM010000002">
    <property type="protein sequence ID" value="GAA0478719.1"/>
    <property type="molecule type" value="Genomic_DNA"/>
</dbReference>
<dbReference type="Proteomes" id="UP001500713">
    <property type="component" value="Unassembled WGS sequence"/>
</dbReference>
<dbReference type="RefSeq" id="WP_229954596.1">
    <property type="nucleotide sequence ID" value="NZ_BAAAEM010000002.1"/>
</dbReference>